<evidence type="ECO:0000313" key="1">
    <source>
        <dbReference type="EMBL" id="TWT31981.1"/>
    </source>
</evidence>
<gene>
    <name evidence="1" type="ORF">Enr8_39070</name>
</gene>
<name>A0A5C5V0R8_9BACT</name>
<protein>
    <submittedName>
        <fullName evidence="1">Uncharacterized protein</fullName>
    </submittedName>
</protein>
<evidence type="ECO:0000313" key="2">
    <source>
        <dbReference type="Proteomes" id="UP000318878"/>
    </source>
</evidence>
<dbReference type="RefSeq" id="WP_146434563.1">
    <property type="nucleotide sequence ID" value="NZ_SJPF01000004.1"/>
</dbReference>
<organism evidence="1 2">
    <name type="scientific">Blastopirellula retiformator</name>
    <dbReference type="NCBI Taxonomy" id="2527970"/>
    <lineage>
        <taxon>Bacteria</taxon>
        <taxon>Pseudomonadati</taxon>
        <taxon>Planctomycetota</taxon>
        <taxon>Planctomycetia</taxon>
        <taxon>Pirellulales</taxon>
        <taxon>Pirellulaceae</taxon>
        <taxon>Blastopirellula</taxon>
    </lineage>
</organism>
<reference evidence="1 2" key="1">
    <citation type="submission" date="2019-02" db="EMBL/GenBank/DDBJ databases">
        <title>Deep-cultivation of Planctomycetes and their phenomic and genomic characterization uncovers novel biology.</title>
        <authorList>
            <person name="Wiegand S."/>
            <person name="Jogler M."/>
            <person name="Boedeker C."/>
            <person name="Pinto D."/>
            <person name="Vollmers J."/>
            <person name="Rivas-Marin E."/>
            <person name="Kohn T."/>
            <person name="Peeters S.H."/>
            <person name="Heuer A."/>
            <person name="Rast P."/>
            <person name="Oberbeckmann S."/>
            <person name="Bunk B."/>
            <person name="Jeske O."/>
            <person name="Meyerdierks A."/>
            <person name="Storesund J.E."/>
            <person name="Kallscheuer N."/>
            <person name="Luecker S."/>
            <person name="Lage O.M."/>
            <person name="Pohl T."/>
            <person name="Merkel B.J."/>
            <person name="Hornburger P."/>
            <person name="Mueller R.-W."/>
            <person name="Bruemmer F."/>
            <person name="Labrenz M."/>
            <person name="Spormann A.M."/>
            <person name="Op Den Camp H."/>
            <person name="Overmann J."/>
            <person name="Amann R."/>
            <person name="Jetten M.S.M."/>
            <person name="Mascher T."/>
            <person name="Medema M.H."/>
            <person name="Devos D.P."/>
            <person name="Kaster A.-K."/>
            <person name="Ovreas L."/>
            <person name="Rohde M."/>
            <person name="Galperin M.Y."/>
            <person name="Jogler C."/>
        </authorList>
    </citation>
    <scope>NUCLEOTIDE SEQUENCE [LARGE SCALE GENOMIC DNA]</scope>
    <source>
        <strain evidence="1 2">Enr8</strain>
    </source>
</reference>
<accession>A0A5C5V0R8</accession>
<comment type="caution">
    <text evidence="1">The sequence shown here is derived from an EMBL/GenBank/DDBJ whole genome shotgun (WGS) entry which is preliminary data.</text>
</comment>
<keyword evidence="2" id="KW-1185">Reference proteome</keyword>
<dbReference type="PROSITE" id="PS51257">
    <property type="entry name" value="PROKAR_LIPOPROTEIN"/>
    <property type="match status" value="1"/>
</dbReference>
<dbReference type="EMBL" id="SJPF01000004">
    <property type="protein sequence ID" value="TWT31981.1"/>
    <property type="molecule type" value="Genomic_DNA"/>
</dbReference>
<dbReference type="OrthoDB" id="291697at2"/>
<sequence length="140" mass="14857">MRNNSIAALILLSGVFSLVGCSSGTKTGEVQIEGAMTIDGVPIPNGSMSFVSVDKSTPTGGGVIKDGRYTAFTMPGEKKVLVVGNKVVGQEKLYDTPDSPTRDKYESIVPARYNALQTTPLTVTIDGPQQDLDFDLDSKK</sequence>
<dbReference type="AlphaFoldDB" id="A0A5C5V0R8"/>
<proteinExistence type="predicted"/>
<dbReference type="Proteomes" id="UP000318878">
    <property type="component" value="Unassembled WGS sequence"/>
</dbReference>